<evidence type="ECO:0000313" key="18">
    <source>
        <dbReference type="EMBL" id="HHS52517.1"/>
    </source>
</evidence>
<accession>A0A7C6EB61</accession>
<dbReference type="InterPro" id="IPR014729">
    <property type="entry name" value="Rossmann-like_a/b/a_fold"/>
</dbReference>
<evidence type="ECO:0000256" key="4">
    <source>
        <dbReference type="ARBA" id="ARBA00012622"/>
    </source>
</evidence>
<comment type="pathway">
    <text evidence="2 17">tRNA modification; tRNA-queuosine biosynthesis.</text>
</comment>
<name>A0A7C6EB61_UNCW3</name>
<evidence type="ECO:0000256" key="12">
    <source>
        <dbReference type="ARBA" id="ARBA00023014"/>
    </source>
</evidence>
<comment type="catalytic activity">
    <reaction evidence="16 17">
        <text>epoxyqueuosine(34) in tRNA + AH2 = queuosine(34) in tRNA + A + H2O</text>
        <dbReference type="Rhea" id="RHEA:32159"/>
        <dbReference type="Rhea" id="RHEA-COMP:18571"/>
        <dbReference type="Rhea" id="RHEA-COMP:18582"/>
        <dbReference type="ChEBI" id="CHEBI:13193"/>
        <dbReference type="ChEBI" id="CHEBI:15377"/>
        <dbReference type="ChEBI" id="CHEBI:17499"/>
        <dbReference type="ChEBI" id="CHEBI:194431"/>
        <dbReference type="ChEBI" id="CHEBI:194443"/>
        <dbReference type="EC" id="1.17.99.6"/>
    </reaction>
</comment>
<keyword evidence="6 17" id="KW-0004">4Fe-4S</keyword>
<evidence type="ECO:0000256" key="6">
    <source>
        <dbReference type="ARBA" id="ARBA00022485"/>
    </source>
</evidence>
<dbReference type="SUPFAM" id="SSF52402">
    <property type="entry name" value="Adenine nucleotide alpha hydrolases-like"/>
    <property type="match status" value="1"/>
</dbReference>
<dbReference type="EMBL" id="DTLI01000157">
    <property type="protein sequence ID" value="HHS52517.1"/>
    <property type="molecule type" value="Genomic_DNA"/>
</dbReference>
<dbReference type="EC" id="1.17.99.6" evidence="4 17"/>
<dbReference type="GO" id="GO:0051539">
    <property type="term" value="F:4 iron, 4 sulfur cluster binding"/>
    <property type="evidence" value="ECO:0007669"/>
    <property type="project" value="UniProtKB-UniRule"/>
</dbReference>
<reference evidence="18" key="1">
    <citation type="journal article" date="2020" name="mSystems">
        <title>Genome- and Community-Level Interaction Insights into Carbon Utilization and Element Cycling Functions of Hydrothermarchaeota in Hydrothermal Sediment.</title>
        <authorList>
            <person name="Zhou Z."/>
            <person name="Liu Y."/>
            <person name="Xu W."/>
            <person name="Pan J."/>
            <person name="Luo Z.H."/>
            <person name="Li M."/>
        </authorList>
    </citation>
    <scope>NUCLEOTIDE SEQUENCE [LARGE SCALE GENOMIC DNA]</scope>
    <source>
        <strain evidence="18">SpSt-876</strain>
    </source>
</reference>
<dbReference type="UniPathway" id="UPA00392"/>
<keyword evidence="8 17" id="KW-0479">Metal-binding</keyword>
<protein>
    <recommendedName>
        <fullName evidence="5 17">Epoxyqueuosine reductase QueH</fullName>
        <ecNumber evidence="4 17">1.17.99.6</ecNumber>
    </recommendedName>
    <alternativeName>
        <fullName evidence="15 17">Queuosine biosynthesis protein QueH</fullName>
    </alternativeName>
</protein>
<evidence type="ECO:0000256" key="5">
    <source>
        <dbReference type="ARBA" id="ARBA00016895"/>
    </source>
</evidence>
<proteinExistence type="inferred from homology"/>
<feature type="disulfide bond" description="Redox-active" evidence="17">
    <location>
        <begin position="178"/>
        <end position="180"/>
    </location>
</feature>
<dbReference type="AlphaFoldDB" id="A0A7C6EB61"/>
<evidence type="ECO:0000256" key="15">
    <source>
        <dbReference type="ARBA" id="ARBA00031446"/>
    </source>
</evidence>
<evidence type="ECO:0000256" key="2">
    <source>
        <dbReference type="ARBA" id="ARBA00004691"/>
    </source>
</evidence>
<keyword evidence="9 17" id="KW-0671">Queuosine biosynthesis</keyword>
<keyword evidence="14 17" id="KW-0676">Redox-active center</keyword>
<evidence type="ECO:0000256" key="16">
    <source>
        <dbReference type="ARBA" id="ARBA00047415"/>
    </source>
</evidence>
<evidence type="ECO:0000256" key="17">
    <source>
        <dbReference type="HAMAP-Rule" id="MF_02089"/>
    </source>
</evidence>
<gene>
    <name evidence="17" type="primary">queH</name>
    <name evidence="18" type="ORF">ENW73_06600</name>
</gene>
<evidence type="ECO:0000256" key="1">
    <source>
        <dbReference type="ARBA" id="ARBA00002268"/>
    </source>
</evidence>
<keyword evidence="13 17" id="KW-1015">Disulfide bond</keyword>
<dbReference type="InterPro" id="IPR003828">
    <property type="entry name" value="QueH"/>
</dbReference>
<dbReference type="Gene3D" id="3.40.50.620">
    <property type="entry name" value="HUPs"/>
    <property type="match status" value="1"/>
</dbReference>
<feature type="binding site" evidence="17">
    <location>
        <position position="18"/>
    </location>
    <ligand>
        <name>[4Fe-4S] cluster</name>
        <dbReference type="ChEBI" id="CHEBI:49883"/>
    </ligand>
</feature>
<dbReference type="GO" id="GO:0046872">
    <property type="term" value="F:metal ion binding"/>
    <property type="evidence" value="ECO:0007669"/>
    <property type="project" value="UniProtKB-KW"/>
</dbReference>
<organism evidence="18">
    <name type="scientific">candidate division WOR-3 bacterium</name>
    <dbReference type="NCBI Taxonomy" id="2052148"/>
    <lineage>
        <taxon>Bacteria</taxon>
        <taxon>Bacteria division WOR-3</taxon>
    </lineage>
</organism>
<dbReference type="GO" id="GO:0008616">
    <property type="term" value="P:tRNA queuosine(34) biosynthetic process"/>
    <property type="evidence" value="ECO:0007669"/>
    <property type="project" value="UniProtKB-UniRule"/>
</dbReference>
<feature type="binding site" evidence="17">
    <location>
        <position position="17"/>
    </location>
    <ligand>
        <name>[4Fe-4S] cluster</name>
        <dbReference type="ChEBI" id="CHEBI:49883"/>
    </ligand>
</feature>
<evidence type="ECO:0000256" key="13">
    <source>
        <dbReference type="ARBA" id="ARBA00023157"/>
    </source>
</evidence>
<evidence type="ECO:0000256" key="14">
    <source>
        <dbReference type="ARBA" id="ARBA00023284"/>
    </source>
</evidence>
<keyword evidence="12 17" id="KW-0411">Iron-sulfur</keyword>
<comment type="caution">
    <text evidence="18">The sequence shown here is derived from an EMBL/GenBank/DDBJ whole genome shotgun (WGS) entry which is preliminary data.</text>
</comment>
<evidence type="ECO:0000256" key="8">
    <source>
        <dbReference type="ARBA" id="ARBA00022723"/>
    </source>
</evidence>
<comment type="function">
    <text evidence="1 17">Catalyzes the conversion of epoxyqueuosine (oQ) to queuosine (Q), which is a hypermodified base found in the wobble positions of tRNA(Asp), tRNA(Asn), tRNA(His) and tRNA(Tyr).</text>
</comment>
<evidence type="ECO:0000256" key="9">
    <source>
        <dbReference type="ARBA" id="ARBA00022785"/>
    </source>
</evidence>
<comment type="similarity">
    <text evidence="3 17">Belongs to the QueH family.</text>
</comment>
<feature type="binding site" evidence="17">
    <location>
        <position position="99"/>
    </location>
    <ligand>
        <name>[4Fe-4S] cluster</name>
        <dbReference type="ChEBI" id="CHEBI:49883"/>
    </ligand>
</feature>
<dbReference type="Pfam" id="PF02677">
    <property type="entry name" value="QueH"/>
    <property type="match status" value="1"/>
</dbReference>
<evidence type="ECO:0000256" key="3">
    <source>
        <dbReference type="ARBA" id="ARBA00008207"/>
    </source>
</evidence>
<evidence type="ECO:0000256" key="7">
    <source>
        <dbReference type="ARBA" id="ARBA00022694"/>
    </source>
</evidence>
<dbReference type="HAMAP" id="MF_02089">
    <property type="entry name" value="QueH"/>
    <property type="match status" value="1"/>
</dbReference>
<keyword evidence="10 17" id="KW-0560">Oxidoreductase</keyword>
<dbReference type="GO" id="GO:0052693">
    <property type="term" value="F:epoxyqueuosine reductase activity"/>
    <property type="evidence" value="ECO:0007669"/>
    <property type="project" value="UniProtKB-UniRule"/>
</dbReference>
<evidence type="ECO:0000256" key="11">
    <source>
        <dbReference type="ARBA" id="ARBA00023004"/>
    </source>
</evidence>
<keyword evidence="11 17" id="KW-0408">Iron</keyword>
<keyword evidence="7 17" id="KW-0819">tRNA processing</keyword>
<sequence length="241" mass="28186">MSSNRSAESARLLLHICCAPCATTVIKRLQQVGYEVYGYFYNPNIHPEKEYYQRLLETQRICQLWAIPLEVGEYDWDRYEALIRGLEAEKEGGKRCLVCYRYRLEAAAQKAKELGIKEIATTLTISPHKPAIVINQIGKEVCEELELKFYEADWKKKDGFKQSIETCKELNIYRQNYCGCKYSIRPVIAQPPKVLTENKVKPETKPKSFAHLTESDTLRHRRTALRLKKKKTKPWRKNKRV</sequence>
<evidence type="ECO:0000256" key="10">
    <source>
        <dbReference type="ARBA" id="ARBA00023002"/>
    </source>
</evidence>
<feature type="binding site" evidence="17">
    <location>
        <position position="96"/>
    </location>
    <ligand>
        <name>[4Fe-4S] cluster</name>
        <dbReference type="ChEBI" id="CHEBI:49883"/>
    </ligand>
</feature>
<dbReference type="PANTHER" id="PTHR36701:SF1">
    <property type="entry name" value="EPOXYQUEUOSINE REDUCTASE QUEH"/>
    <property type="match status" value="1"/>
</dbReference>
<dbReference type="PANTHER" id="PTHR36701">
    <property type="entry name" value="EPOXYQUEUOSINE REDUCTASE QUEH"/>
    <property type="match status" value="1"/>
</dbReference>